<evidence type="ECO:0000256" key="4">
    <source>
        <dbReference type="ARBA" id="ARBA00022692"/>
    </source>
</evidence>
<accession>A0A640VUJ3</accession>
<dbReference type="RefSeq" id="WP_159978439.1">
    <property type="nucleotide sequence ID" value="NZ_BLIV01000005.1"/>
</dbReference>
<dbReference type="GO" id="GO:0022857">
    <property type="term" value="F:transmembrane transporter activity"/>
    <property type="evidence" value="ECO:0007669"/>
    <property type="project" value="InterPro"/>
</dbReference>
<evidence type="ECO:0008006" key="11">
    <source>
        <dbReference type="Google" id="ProtNLM"/>
    </source>
</evidence>
<gene>
    <name evidence="9" type="ORF">So717_28330</name>
</gene>
<reference evidence="9 10" key="1">
    <citation type="submission" date="2019-12" db="EMBL/GenBank/DDBJ databases">
        <title>Roseobacter cerasinus sp. nov., isolated from seawater around aquaculture.</title>
        <authorList>
            <person name="Muramatsu S."/>
            <person name="Takabe Y."/>
            <person name="Mori K."/>
            <person name="Takaichi S."/>
            <person name="Hanada S."/>
        </authorList>
    </citation>
    <scope>NUCLEOTIDE SEQUENCE [LARGE SCALE GENOMIC DNA]</scope>
    <source>
        <strain evidence="9 10">AI77</strain>
    </source>
</reference>
<comment type="similarity">
    <text evidence="2 7">Belongs to the ExbD/TolR family.</text>
</comment>
<organism evidence="9 10">
    <name type="scientific">Roseobacter cerasinus</name>
    <dbReference type="NCBI Taxonomy" id="2602289"/>
    <lineage>
        <taxon>Bacteria</taxon>
        <taxon>Pseudomonadati</taxon>
        <taxon>Pseudomonadota</taxon>
        <taxon>Alphaproteobacteria</taxon>
        <taxon>Rhodobacterales</taxon>
        <taxon>Roseobacteraceae</taxon>
        <taxon>Roseobacter</taxon>
    </lineage>
</organism>
<evidence type="ECO:0000256" key="3">
    <source>
        <dbReference type="ARBA" id="ARBA00022475"/>
    </source>
</evidence>
<keyword evidence="10" id="KW-1185">Reference proteome</keyword>
<dbReference type="PANTHER" id="PTHR30558">
    <property type="entry name" value="EXBD MEMBRANE COMPONENT OF PMF-DRIVEN MACROMOLECULE IMPORT SYSTEM"/>
    <property type="match status" value="1"/>
</dbReference>
<dbReference type="GO" id="GO:0015031">
    <property type="term" value="P:protein transport"/>
    <property type="evidence" value="ECO:0007669"/>
    <property type="project" value="UniProtKB-KW"/>
</dbReference>
<evidence type="ECO:0000256" key="2">
    <source>
        <dbReference type="ARBA" id="ARBA00005811"/>
    </source>
</evidence>
<comment type="caution">
    <text evidence="9">The sequence shown here is derived from an EMBL/GenBank/DDBJ whole genome shotgun (WGS) entry which is preliminary data.</text>
</comment>
<keyword evidence="6 8" id="KW-0472">Membrane</keyword>
<name>A0A640VUJ3_9RHOB</name>
<dbReference type="PANTHER" id="PTHR30558:SF3">
    <property type="entry name" value="BIOPOLYMER TRANSPORT PROTEIN EXBD-RELATED"/>
    <property type="match status" value="1"/>
</dbReference>
<dbReference type="Pfam" id="PF02472">
    <property type="entry name" value="ExbD"/>
    <property type="match status" value="1"/>
</dbReference>
<evidence type="ECO:0000256" key="5">
    <source>
        <dbReference type="ARBA" id="ARBA00022989"/>
    </source>
</evidence>
<sequence length="127" mass="13637">MELSPPTRKASTESIVPMINVVFLLLIFFLMTSQIAPPDPFDVTTPIARDGAEPEARAVLYASSTGRLHYDGAEDAAALNRLQSVGSEDTTVLLRADAALEATRLAEILSDLAQSGLTRVELVVQPQ</sequence>
<feature type="transmembrane region" description="Helical" evidence="8">
    <location>
        <begin position="12"/>
        <end position="31"/>
    </location>
</feature>
<evidence type="ECO:0000256" key="1">
    <source>
        <dbReference type="ARBA" id="ARBA00004162"/>
    </source>
</evidence>
<keyword evidence="5 8" id="KW-1133">Transmembrane helix</keyword>
<evidence type="ECO:0000313" key="10">
    <source>
        <dbReference type="Proteomes" id="UP000436522"/>
    </source>
</evidence>
<keyword evidence="4 7" id="KW-0812">Transmembrane</keyword>
<evidence type="ECO:0000256" key="8">
    <source>
        <dbReference type="SAM" id="Phobius"/>
    </source>
</evidence>
<proteinExistence type="inferred from homology"/>
<keyword evidence="7" id="KW-0813">Transport</keyword>
<evidence type="ECO:0000256" key="6">
    <source>
        <dbReference type="ARBA" id="ARBA00023136"/>
    </source>
</evidence>
<dbReference type="EMBL" id="BLIV01000005">
    <property type="protein sequence ID" value="GFE51080.1"/>
    <property type="molecule type" value="Genomic_DNA"/>
</dbReference>
<dbReference type="InterPro" id="IPR003400">
    <property type="entry name" value="ExbD"/>
</dbReference>
<dbReference type="OrthoDB" id="8479787at2"/>
<evidence type="ECO:0000256" key="7">
    <source>
        <dbReference type="RuleBase" id="RU003879"/>
    </source>
</evidence>
<keyword evidence="3" id="KW-1003">Cell membrane</keyword>
<keyword evidence="7" id="KW-0653">Protein transport</keyword>
<evidence type="ECO:0000313" key="9">
    <source>
        <dbReference type="EMBL" id="GFE51080.1"/>
    </source>
</evidence>
<comment type="subcellular location">
    <subcellularLocation>
        <location evidence="1">Cell membrane</location>
        <topology evidence="1">Single-pass membrane protein</topology>
    </subcellularLocation>
    <subcellularLocation>
        <location evidence="7">Cell membrane</location>
        <topology evidence="7">Single-pass type II membrane protein</topology>
    </subcellularLocation>
</comment>
<dbReference type="Proteomes" id="UP000436522">
    <property type="component" value="Unassembled WGS sequence"/>
</dbReference>
<dbReference type="AlphaFoldDB" id="A0A640VUJ3"/>
<protein>
    <recommendedName>
        <fullName evidence="11">Biopolymer transport protein ExbD/TolR</fullName>
    </recommendedName>
</protein>
<dbReference type="GO" id="GO:0005886">
    <property type="term" value="C:plasma membrane"/>
    <property type="evidence" value="ECO:0007669"/>
    <property type="project" value="UniProtKB-SubCell"/>
</dbReference>